<keyword evidence="5" id="KW-0521">NADP</keyword>
<evidence type="ECO:0000256" key="5">
    <source>
        <dbReference type="ARBA" id="ARBA00022857"/>
    </source>
</evidence>
<evidence type="ECO:0000256" key="1">
    <source>
        <dbReference type="ARBA" id="ARBA00007532"/>
    </source>
</evidence>
<dbReference type="GO" id="GO:0050660">
    <property type="term" value="F:flavin adenine dinucleotide binding"/>
    <property type="evidence" value="ECO:0007669"/>
    <property type="project" value="InterPro"/>
</dbReference>
<name>A0A5M6ING1_9PROT</name>
<dbReference type="Pfam" id="PF02852">
    <property type="entry name" value="Pyr_redox_dim"/>
    <property type="match status" value="1"/>
</dbReference>
<dbReference type="InterPro" id="IPR004099">
    <property type="entry name" value="Pyr_nucl-diS_OxRdtase_dimer"/>
</dbReference>
<dbReference type="GO" id="GO:0004362">
    <property type="term" value="F:glutathione-disulfide reductase (NADPH) activity"/>
    <property type="evidence" value="ECO:0007669"/>
    <property type="project" value="UniProtKB-EC"/>
</dbReference>
<dbReference type="PRINTS" id="PR00411">
    <property type="entry name" value="PNDRDTASEI"/>
</dbReference>
<keyword evidence="3 12" id="KW-0285">Flavoprotein</keyword>
<feature type="binding site" evidence="10">
    <location>
        <begin position="173"/>
        <end position="180"/>
    </location>
    <ligand>
        <name>NAD(+)</name>
        <dbReference type="ChEBI" id="CHEBI:57540"/>
    </ligand>
</feature>
<comment type="similarity">
    <text evidence="1 12">Belongs to the class-I pyridine nucleotide-disulfide oxidoreductase family.</text>
</comment>
<feature type="active site" description="Proton acceptor" evidence="9">
    <location>
        <position position="433"/>
    </location>
</feature>
<dbReference type="SUPFAM" id="SSF55424">
    <property type="entry name" value="FAD/NAD-linked reductases, dimerisation (C-terminal) domain"/>
    <property type="match status" value="1"/>
</dbReference>
<evidence type="ECO:0000256" key="9">
    <source>
        <dbReference type="PIRSR" id="PIRSR000350-2"/>
    </source>
</evidence>
<dbReference type="GO" id="GO:0034599">
    <property type="term" value="P:cellular response to oxidative stress"/>
    <property type="evidence" value="ECO:0007669"/>
    <property type="project" value="TreeGrafter"/>
</dbReference>
<feature type="binding site" evidence="10">
    <location>
        <position position="260"/>
    </location>
    <ligand>
        <name>NAD(+)</name>
        <dbReference type="ChEBI" id="CHEBI:57540"/>
    </ligand>
</feature>
<evidence type="ECO:0000256" key="2">
    <source>
        <dbReference type="ARBA" id="ARBA00011738"/>
    </source>
</evidence>
<comment type="caution">
    <text evidence="15">The sequence shown here is derived from an EMBL/GenBank/DDBJ whole genome shotgun (WGS) entry which is preliminary data.</text>
</comment>
<evidence type="ECO:0000313" key="15">
    <source>
        <dbReference type="EMBL" id="KAA5609796.1"/>
    </source>
</evidence>
<keyword evidence="4 10" id="KW-0274">FAD</keyword>
<dbReference type="InterPro" id="IPR046952">
    <property type="entry name" value="GSHR/TRXR-like"/>
</dbReference>
<dbReference type="InterPro" id="IPR001100">
    <property type="entry name" value="Pyr_nuc-diS_OxRdtase"/>
</dbReference>
<evidence type="ECO:0000259" key="13">
    <source>
        <dbReference type="Pfam" id="PF02852"/>
    </source>
</evidence>
<feature type="binding site" evidence="10">
    <location>
        <position position="51"/>
    </location>
    <ligand>
        <name>FAD</name>
        <dbReference type="ChEBI" id="CHEBI:57692"/>
    </ligand>
</feature>
<feature type="binding site" evidence="10">
    <location>
        <position position="301"/>
    </location>
    <ligand>
        <name>FAD</name>
        <dbReference type="ChEBI" id="CHEBI:57692"/>
    </ligand>
</feature>
<sequence length="479" mass="50233">MSYDFDLFVIGGGSGGVRCARIAASHGARVGVAEERFWGGTCVNVGCVPKKLLVMASEYGAALQDARGFGWDVPPARHDWAALIAAKDHEITRLNGIYRRLLEGAGCTIFDARATFLDAHTLDVGGRRVTAGRIVVATGGAPVRPDFPGAAHTIVSDDAFYLKALPRRIVILGGGYIAVEFAGLFAGLGATVDLVYRQPLPLRGFDEDLRTALAEAMETGGIRLHPGTTIASVTAAGEAKRVVLADGTDIEADLVFVATGRLPNTKGLGLDRAGVATDGFGAVLVEGQAQTSVPHIFAIGDVTNRLNLTPVAIAEGHALAERLFGPGPREWVLDAVATAVFSSPPIGTVGMTEEQAALQGPADIYVTRFTPMRHTLSGRPRRTLMKLVVCQQTQRVLGAHMLGEDAPEIIQGLSIAINTGATKQDFDRTVGVHPTAAEEFVTLRTRTRVALAPTVEEVDATGTPAEEMGAAEMGVGGGA</sequence>
<dbReference type="PROSITE" id="PS00076">
    <property type="entry name" value="PYRIDINE_REDOX_1"/>
    <property type="match status" value="1"/>
</dbReference>
<dbReference type="PRINTS" id="PR00368">
    <property type="entry name" value="FADPNR"/>
</dbReference>
<dbReference type="Proteomes" id="UP000325255">
    <property type="component" value="Unassembled WGS sequence"/>
</dbReference>
<evidence type="ECO:0000256" key="12">
    <source>
        <dbReference type="RuleBase" id="RU003691"/>
    </source>
</evidence>
<comment type="cofactor">
    <cofactor evidence="10">
        <name>FAD</name>
        <dbReference type="ChEBI" id="CHEBI:57692"/>
    </cofactor>
    <text evidence="10">Binds 1 FAD per subunit.</text>
</comment>
<dbReference type="GO" id="GO:0006749">
    <property type="term" value="P:glutathione metabolic process"/>
    <property type="evidence" value="ECO:0007669"/>
    <property type="project" value="TreeGrafter"/>
</dbReference>
<evidence type="ECO:0000256" key="4">
    <source>
        <dbReference type="ARBA" id="ARBA00022827"/>
    </source>
</evidence>
<protein>
    <submittedName>
        <fullName evidence="15">Glutathione-disulfide reductase</fullName>
        <ecNumber evidence="15">1.8.1.7</ecNumber>
    </submittedName>
</protein>
<dbReference type="InterPro" id="IPR036188">
    <property type="entry name" value="FAD/NAD-bd_sf"/>
</dbReference>
<dbReference type="PIRSF" id="PIRSF000350">
    <property type="entry name" value="Mercury_reductase_MerA"/>
    <property type="match status" value="1"/>
</dbReference>
<evidence type="ECO:0000256" key="3">
    <source>
        <dbReference type="ARBA" id="ARBA00022630"/>
    </source>
</evidence>
<dbReference type="GO" id="GO:0005829">
    <property type="term" value="C:cytosol"/>
    <property type="evidence" value="ECO:0007669"/>
    <property type="project" value="TreeGrafter"/>
</dbReference>
<dbReference type="Gene3D" id="3.30.390.30">
    <property type="match status" value="1"/>
</dbReference>
<dbReference type="InterPro" id="IPR023753">
    <property type="entry name" value="FAD/NAD-binding_dom"/>
</dbReference>
<organism evidence="15 16">
    <name type="scientific">Rhodovastum atsumiense</name>
    <dbReference type="NCBI Taxonomy" id="504468"/>
    <lineage>
        <taxon>Bacteria</taxon>
        <taxon>Pseudomonadati</taxon>
        <taxon>Pseudomonadota</taxon>
        <taxon>Alphaproteobacteria</taxon>
        <taxon>Acetobacterales</taxon>
        <taxon>Acetobacteraceae</taxon>
        <taxon>Rhodovastum</taxon>
    </lineage>
</organism>
<feature type="domain" description="Pyridine nucleotide-disulphide oxidoreductase dimerisation" evidence="13">
    <location>
        <begin position="336"/>
        <end position="443"/>
    </location>
</feature>
<evidence type="ECO:0000256" key="11">
    <source>
        <dbReference type="PIRSR" id="PIRSR000350-4"/>
    </source>
</evidence>
<evidence type="ECO:0000256" key="6">
    <source>
        <dbReference type="ARBA" id="ARBA00023002"/>
    </source>
</evidence>
<dbReference type="AlphaFoldDB" id="A0A5M6ING1"/>
<evidence type="ECO:0000259" key="14">
    <source>
        <dbReference type="Pfam" id="PF07992"/>
    </source>
</evidence>
<dbReference type="EMBL" id="VWPK01000044">
    <property type="protein sequence ID" value="KAA5609796.1"/>
    <property type="molecule type" value="Genomic_DNA"/>
</dbReference>
<dbReference type="Gene3D" id="3.50.50.60">
    <property type="entry name" value="FAD/NAD(P)-binding domain"/>
    <property type="match status" value="2"/>
</dbReference>
<dbReference type="EC" id="1.8.1.7" evidence="15"/>
<dbReference type="Pfam" id="PF07992">
    <property type="entry name" value="Pyr_redox_2"/>
    <property type="match status" value="1"/>
</dbReference>
<keyword evidence="10" id="KW-0547">Nucleotide-binding</keyword>
<evidence type="ECO:0000313" key="16">
    <source>
        <dbReference type="Proteomes" id="UP000325255"/>
    </source>
</evidence>
<dbReference type="InterPro" id="IPR012999">
    <property type="entry name" value="Pyr_OxRdtase_I_AS"/>
</dbReference>
<dbReference type="OrthoDB" id="9764616at2"/>
<proteinExistence type="inferred from homology"/>
<dbReference type="FunFam" id="3.50.50.60:FF:000051">
    <property type="entry name" value="Glutathione reductase"/>
    <property type="match status" value="1"/>
</dbReference>
<evidence type="ECO:0000256" key="7">
    <source>
        <dbReference type="ARBA" id="ARBA00023157"/>
    </source>
</evidence>
<dbReference type="NCBIfam" id="NF004776">
    <property type="entry name" value="PRK06116.1"/>
    <property type="match status" value="1"/>
</dbReference>
<keyword evidence="7" id="KW-1015">Disulfide bond</keyword>
<evidence type="ECO:0000256" key="10">
    <source>
        <dbReference type="PIRSR" id="PIRSR000350-3"/>
    </source>
</evidence>
<reference evidence="15 16" key="1">
    <citation type="submission" date="2019-09" db="EMBL/GenBank/DDBJ databases">
        <title>Genome sequence of Rhodovastum atsumiense, a diverse member of the Acetobacteraceae family of non-sulfur purple photosynthetic bacteria.</title>
        <authorList>
            <person name="Meyer T."/>
            <person name="Kyndt J."/>
        </authorList>
    </citation>
    <scope>NUCLEOTIDE SEQUENCE [LARGE SCALE GENOMIC DNA]</scope>
    <source>
        <strain evidence="15 16">DSM 21279</strain>
    </source>
</reference>
<comment type="subunit">
    <text evidence="2">Homodimer.</text>
</comment>
<dbReference type="SUPFAM" id="SSF51905">
    <property type="entry name" value="FAD/NAD(P)-binding domain"/>
    <property type="match status" value="1"/>
</dbReference>
<dbReference type="GO" id="GO:0045454">
    <property type="term" value="P:cell redox homeostasis"/>
    <property type="evidence" value="ECO:0007669"/>
    <property type="project" value="InterPro"/>
</dbReference>
<evidence type="ECO:0000256" key="8">
    <source>
        <dbReference type="ARBA" id="ARBA00023284"/>
    </source>
</evidence>
<feature type="domain" description="FAD/NAD(P)-binding" evidence="14">
    <location>
        <begin position="5"/>
        <end position="316"/>
    </location>
</feature>
<dbReference type="PANTHER" id="PTHR42737:SF2">
    <property type="entry name" value="GLUTATHIONE REDUCTASE"/>
    <property type="match status" value="1"/>
</dbReference>
<keyword evidence="16" id="KW-1185">Reference proteome</keyword>
<keyword evidence="8 12" id="KW-0676">Redox-active center</keyword>
<keyword evidence="10" id="KW-0520">NAD</keyword>
<feature type="disulfide bond" description="Redox-active" evidence="11">
    <location>
        <begin position="42"/>
        <end position="47"/>
    </location>
</feature>
<accession>A0A5M6ING1</accession>
<keyword evidence="6 12" id="KW-0560">Oxidoreductase</keyword>
<dbReference type="InterPro" id="IPR016156">
    <property type="entry name" value="FAD/NAD-linked_Rdtase_dimer_sf"/>
</dbReference>
<gene>
    <name evidence="15" type="primary">gorA</name>
    <name evidence="15" type="ORF">F1189_22655</name>
</gene>
<dbReference type="RefSeq" id="WP_150043157.1">
    <property type="nucleotide sequence ID" value="NZ_OW485601.1"/>
</dbReference>
<dbReference type="PANTHER" id="PTHR42737">
    <property type="entry name" value="GLUTATHIONE REDUCTASE"/>
    <property type="match status" value="1"/>
</dbReference>